<dbReference type="EMBL" id="HE573024">
    <property type="protein sequence ID" value="CCC49594.1"/>
    <property type="molecule type" value="Genomic_DNA"/>
</dbReference>
<dbReference type="VEuPathDB" id="TriTrypDB:TvY486_0802030"/>
<feature type="signal peptide" evidence="1">
    <location>
        <begin position="1"/>
        <end position="27"/>
    </location>
</feature>
<evidence type="ECO:0000313" key="2">
    <source>
        <dbReference type="EMBL" id="CCC49594.1"/>
    </source>
</evidence>
<keyword evidence="1" id="KW-0732">Signal</keyword>
<gene>
    <name evidence="2" type="ORF">TVY486_0802030</name>
</gene>
<evidence type="ECO:0000256" key="1">
    <source>
        <dbReference type="SAM" id="SignalP"/>
    </source>
</evidence>
<feature type="non-terminal residue" evidence="2">
    <location>
        <position position="80"/>
    </location>
</feature>
<dbReference type="AlphaFoldDB" id="G0U0J5"/>
<evidence type="ECO:0008006" key="3">
    <source>
        <dbReference type="Google" id="ProtNLM"/>
    </source>
</evidence>
<feature type="chain" id="PRO_5003410219" description="Secreted protein" evidence="1">
    <location>
        <begin position="28"/>
        <end position="80"/>
    </location>
</feature>
<reference evidence="2" key="1">
    <citation type="journal article" date="2012" name="Proc. Natl. Acad. Sci. U.S.A.">
        <title>Antigenic diversity is generated by distinct evolutionary mechanisms in African trypanosome species.</title>
        <authorList>
            <person name="Jackson A.P."/>
            <person name="Berry A."/>
            <person name="Aslett M."/>
            <person name="Allison H.C."/>
            <person name="Burton P."/>
            <person name="Vavrova-Anderson J."/>
            <person name="Brown R."/>
            <person name="Browne H."/>
            <person name="Corton N."/>
            <person name="Hauser H."/>
            <person name="Gamble J."/>
            <person name="Gilderthorp R."/>
            <person name="Marcello L."/>
            <person name="McQuillan J."/>
            <person name="Otto T.D."/>
            <person name="Quail M.A."/>
            <person name="Sanders M.J."/>
            <person name="van Tonder A."/>
            <person name="Ginger M.L."/>
            <person name="Field M.C."/>
            <person name="Barry J.D."/>
            <person name="Hertz-Fowler C."/>
            <person name="Berriman M."/>
        </authorList>
    </citation>
    <scope>NUCLEOTIDE SEQUENCE</scope>
    <source>
        <strain evidence="2">Y486</strain>
    </source>
</reference>
<name>G0U0J5_TRYVY</name>
<sequence length="80" mass="8880">MRECAAAAASTATKWMILLLLAQRTASQVYIGASASGRVLVNVKEYMSFRSQDRQNMWTRVDYMTSERTCQEAGGVLVAE</sequence>
<protein>
    <recommendedName>
        <fullName evidence="3">Secreted protein</fullName>
    </recommendedName>
</protein>
<organism evidence="2">
    <name type="scientific">Trypanosoma vivax (strain Y486)</name>
    <dbReference type="NCBI Taxonomy" id="1055687"/>
    <lineage>
        <taxon>Eukaryota</taxon>
        <taxon>Discoba</taxon>
        <taxon>Euglenozoa</taxon>
        <taxon>Kinetoplastea</taxon>
        <taxon>Metakinetoplastina</taxon>
        <taxon>Trypanosomatida</taxon>
        <taxon>Trypanosomatidae</taxon>
        <taxon>Trypanosoma</taxon>
        <taxon>Duttonella</taxon>
    </lineage>
</organism>
<proteinExistence type="predicted"/>
<accession>G0U0J5</accession>